<dbReference type="InterPro" id="IPR036938">
    <property type="entry name" value="PAP2/HPO_sf"/>
</dbReference>
<sequence length="230" mass="23339">MRAAGSEPVVGHSGGVERPLLAAPRFALALAALFVLVMAAIGVDVAGNTEAGPFDQAVFDVLTRRPDLAVPLTLCTHPAAMIAIMAAMVAIALRAGRPRVAALAVLGPVVAAGINTVVLKPLFDRTHEDSLAYPSGHTTTLVAILAVLVLVAAANATPGRAVATAAIALVLVAVGAGAIIGREFHYLTDTVGALFWGVAVVIVLAALIDFAAQRVGDPPSVQPPLESTSR</sequence>
<feature type="transmembrane region" description="Helical" evidence="1">
    <location>
        <begin position="68"/>
        <end position="93"/>
    </location>
</feature>
<name>A0A1H0U0M4_9PSEU</name>
<evidence type="ECO:0000313" key="4">
    <source>
        <dbReference type="Proteomes" id="UP000199651"/>
    </source>
</evidence>
<accession>A0A1H0U0M4</accession>
<feature type="transmembrane region" description="Helical" evidence="1">
    <location>
        <begin position="161"/>
        <end position="181"/>
    </location>
</feature>
<keyword evidence="1" id="KW-1133">Transmembrane helix</keyword>
<dbReference type="EMBL" id="FNJB01000010">
    <property type="protein sequence ID" value="SDP59832.1"/>
    <property type="molecule type" value="Genomic_DNA"/>
</dbReference>
<feature type="transmembrane region" description="Helical" evidence="1">
    <location>
        <begin position="100"/>
        <end position="119"/>
    </location>
</feature>
<evidence type="ECO:0000256" key="1">
    <source>
        <dbReference type="SAM" id="Phobius"/>
    </source>
</evidence>
<feature type="transmembrane region" description="Helical" evidence="1">
    <location>
        <begin position="131"/>
        <end position="154"/>
    </location>
</feature>
<keyword evidence="1" id="KW-0812">Transmembrane</keyword>
<dbReference type="Pfam" id="PF01569">
    <property type="entry name" value="PAP2"/>
    <property type="match status" value="1"/>
</dbReference>
<feature type="transmembrane region" description="Helical" evidence="1">
    <location>
        <begin position="26"/>
        <end position="48"/>
    </location>
</feature>
<organism evidence="3 4">
    <name type="scientific">Actinokineospora alba</name>
    <dbReference type="NCBI Taxonomy" id="504798"/>
    <lineage>
        <taxon>Bacteria</taxon>
        <taxon>Bacillati</taxon>
        <taxon>Actinomycetota</taxon>
        <taxon>Actinomycetes</taxon>
        <taxon>Pseudonocardiales</taxon>
        <taxon>Pseudonocardiaceae</taxon>
        <taxon>Actinokineospora</taxon>
    </lineage>
</organism>
<dbReference type="SUPFAM" id="SSF48317">
    <property type="entry name" value="Acid phosphatase/Vanadium-dependent haloperoxidase"/>
    <property type="match status" value="1"/>
</dbReference>
<dbReference type="Proteomes" id="UP000199651">
    <property type="component" value="Unassembled WGS sequence"/>
</dbReference>
<feature type="transmembrane region" description="Helical" evidence="1">
    <location>
        <begin position="193"/>
        <end position="212"/>
    </location>
</feature>
<keyword evidence="1" id="KW-0472">Membrane</keyword>
<protein>
    <submittedName>
        <fullName evidence="3">PAP2 superfamily protein</fullName>
    </submittedName>
</protein>
<dbReference type="AlphaFoldDB" id="A0A1H0U0M4"/>
<keyword evidence="4" id="KW-1185">Reference proteome</keyword>
<gene>
    <name evidence="3" type="ORF">SAMN05192558_110320</name>
</gene>
<dbReference type="InterPro" id="IPR000326">
    <property type="entry name" value="PAP2/HPO"/>
</dbReference>
<reference evidence="4" key="1">
    <citation type="submission" date="2016-10" db="EMBL/GenBank/DDBJ databases">
        <authorList>
            <person name="Varghese N."/>
            <person name="Submissions S."/>
        </authorList>
    </citation>
    <scope>NUCLEOTIDE SEQUENCE [LARGE SCALE GENOMIC DNA]</scope>
    <source>
        <strain evidence="4">IBRC-M 10655</strain>
    </source>
</reference>
<dbReference type="STRING" id="504798.SAMN05421871_110320"/>
<evidence type="ECO:0000313" key="3">
    <source>
        <dbReference type="EMBL" id="SDP59832.1"/>
    </source>
</evidence>
<proteinExistence type="predicted"/>
<evidence type="ECO:0000259" key="2">
    <source>
        <dbReference type="Pfam" id="PF01569"/>
    </source>
</evidence>
<dbReference type="Gene3D" id="1.20.144.10">
    <property type="entry name" value="Phosphatidic acid phosphatase type 2/haloperoxidase"/>
    <property type="match status" value="1"/>
</dbReference>
<feature type="domain" description="Phosphatidic acid phosphatase type 2/haloperoxidase" evidence="2">
    <location>
        <begin position="130"/>
        <end position="207"/>
    </location>
</feature>